<evidence type="ECO:0000313" key="2">
    <source>
        <dbReference type="Proteomes" id="UP000708347"/>
    </source>
</evidence>
<name>A0ABX2JZ59_9MYCO</name>
<protein>
    <recommendedName>
        <fullName evidence="3">Restriction endonuclease type IV Mrr domain-containing protein</fullName>
    </recommendedName>
</protein>
<keyword evidence="2" id="KW-1185">Reference proteome</keyword>
<organism evidence="1 2">
    <name type="scientific">Mycolicibacterium sphagni</name>
    <dbReference type="NCBI Taxonomy" id="1786"/>
    <lineage>
        <taxon>Bacteria</taxon>
        <taxon>Bacillati</taxon>
        <taxon>Actinomycetota</taxon>
        <taxon>Actinomycetes</taxon>
        <taxon>Mycobacteriales</taxon>
        <taxon>Mycobacteriaceae</taxon>
        <taxon>Mycolicibacterium</taxon>
    </lineage>
</organism>
<gene>
    <name evidence="1" type="ORF">FEG63_11235</name>
</gene>
<proteinExistence type="predicted"/>
<dbReference type="Proteomes" id="UP000708347">
    <property type="component" value="Unassembled WGS sequence"/>
</dbReference>
<reference evidence="1 2" key="1">
    <citation type="submission" date="2019-05" db="EMBL/GenBank/DDBJ databases">
        <title>Mycolicibacterium sphagni ENV482 genome assembly.</title>
        <authorList>
            <person name="Chen W."/>
            <person name="Faulkner N.W."/>
            <person name="Hyman M.R."/>
        </authorList>
    </citation>
    <scope>NUCLEOTIDE SEQUENCE [LARGE SCALE GENOMIC DNA]</scope>
    <source>
        <strain evidence="1 2">ENV482</strain>
    </source>
</reference>
<dbReference type="InterPro" id="IPR011335">
    <property type="entry name" value="Restrct_endonuc-II-like"/>
</dbReference>
<evidence type="ECO:0000313" key="1">
    <source>
        <dbReference type="EMBL" id="NTY60118.1"/>
    </source>
</evidence>
<evidence type="ECO:0008006" key="3">
    <source>
        <dbReference type="Google" id="ProtNLM"/>
    </source>
</evidence>
<sequence>MAVKRVSPAAVVALQNALATVYWYKRDLREFLRRATGESRLIADLDWSDYKRNIVRQFVSTLAENQHRYMEQLISLLISTSEIDPIQLKRLDDGVSKYAEANIALEELRQYIEPYRSALRKAESIAHQRRLAQSEATQRQAVAQEISALREKFNNMHRLEPQRRGYELETLLTRLLLVYDIDARGSFRIEGEQIDGAFTFEGTDYLVEAKWQAKLTSLTELTAFADKVRRRLDNTLGLFVSISGFQESAVKRVGIGNRNVLLLADGYDLTVVFDHRIDFDELLRRKKQHAARTGELMLRAADIIT</sequence>
<dbReference type="EMBL" id="VBSB01000007">
    <property type="protein sequence ID" value="NTY60118.1"/>
    <property type="molecule type" value="Genomic_DNA"/>
</dbReference>
<accession>A0ABX2JZ59</accession>
<dbReference type="RefSeq" id="WP_174397976.1">
    <property type="nucleotide sequence ID" value="NZ_VBSB01000007.1"/>
</dbReference>
<comment type="caution">
    <text evidence="1">The sequence shown here is derived from an EMBL/GenBank/DDBJ whole genome shotgun (WGS) entry which is preliminary data.</text>
</comment>
<dbReference type="SUPFAM" id="SSF52980">
    <property type="entry name" value="Restriction endonuclease-like"/>
    <property type="match status" value="1"/>
</dbReference>